<evidence type="ECO:0000259" key="13">
    <source>
        <dbReference type="PROSITE" id="PS51384"/>
    </source>
</evidence>
<comment type="cofactor">
    <cofactor evidence="10">
        <name>[2Fe-2S] cluster</name>
        <dbReference type="ChEBI" id="CHEBI:190135"/>
    </cofactor>
</comment>
<proteinExistence type="inferred from homology"/>
<keyword evidence="9 12" id="KW-0411">Iron-sulfur</keyword>
<evidence type="ECO:0000256" key="9">
    <source>
        <dbReference type="ARBA" id="ARBA00023014"/>
    </source>
</evidence>
<evidence type="ECO:0000256" key="6">
    <source>
        <dbReference type="ARBA" id="ARBA00022827"/>
    </source>
</evidence>
<keyword evidence="8 12" id="KW-0408">Iron</keyword>
<gene>
    <name evidence="14" type="ORF">HMPREF3206_01532</name>
</gene>
<comment type="cofactor">
    <cofactor evidence="12">
        <name>[2Fe-2S] cluster</name>
        <dbReference type="ChEBI" id="CHEBI:190135"/>
    </cofactor>
    <text evidence="12">Binds 1 [2Fe-2S] cluster per subunit.</text>
</comment>
<dbReference type="GO" id="GO:0050660">
    <property type="term" value="F:flavin adenine dinucleotide binding"/>
    <property type="evidence" value="ECO:0007669"/>
    <property type="project" value="InterPro"/>
</dbReference>
<feature type="binding site" evidence="12">
    <location>
        <position position="200"/>
    </location>
    <ligand>
        <name>[2Fe-2S] cluster</name>
        <dbReference type="ChEBI" id="CHEBI:190135"/>
    </ligand>
</feature>
<evidence type="ECO:0000256" key="1">
    <source>
        <dbReference type="ARBA" id="ARBA00006422"/>
    </source>
</evidence>
<evidence type="ECO:0000256" key="2">
    <source>
        <dbReference type="ARBA" id="ARBA00022448"/>
    </source>
</evidence>
<comment type="similarity">
    <text evidence="1">Belongs to the PyrK family.</text>
</comment>
<evidence type="ECO:0000313" key="14">
    <source>
        <dbReference type="EMBL" id="KXA13074.1"/>
    </source>
</evidence>
<evidence type="ECO:0000256" key="10">
    <source>
        <dbReference type="ARBA" id="ARBA00034078"/>
    </source>
</evidence>
<evidence type="ECO:0000256" key="11">
    <source>
        <dbReference type="PIRSR" id="PIRSR006816-1"/>
    </source>
</evidence>
<dbReference type="InterPro" id="IPR001433">
    <property type="entry name" value="OxRdtase_FAD/NAD-bd"/>
</dbReference>
<dbReference type="Gene3D" id="2.10.240.10">
    <property type="entry name" value="Dihydroorotate dehydrogenase, electron transfer subunit"/>
    <property type="match status" value="1"/>
</dbReference>
<dbReference type="EMBL" id="LRPX01000083">
    <property type="protein sequence ID" value="KXA13074.1"/>
    <property type="molecule type" value="Genomic_DNA"/>
</dbReference>
<dbReference type="CDD" id="cd06218">
    <property type="entry name" value="DHOD_e_trans"/>
    <property type="match status" value="1"/>
</dbReference>
<keyword evidence="15" id="KW-1185">Reference proteome</keyword>
<dbReference type="PANTHER" id="PTHR43513:SF3">
    <property type="entry name" value="DIHYDROOROTATE DEHYDROGENASE B (NAD(+)), ELECTRON TRANSFER SUBUNIT-RELATED"/>
    <property type="match status" value="1"/>
</dbReference>
<dbReference type="PROSITE" id="PS51384">
    <property type="entry name" value="FAD_FR"/>
    <property type="match status" value="1"/>
</dbReference>
<feature type="binding site" evidence="12">
    <location>
        <position position="208"/>
    </location>
    <ligand>
        <name>[2Fe-2S] cluster</name>
        <dbReference type="ChEBI" id="CHEBI:190135"/>
    </ligand>
</feature>
<sequence>MVVEIPEELLVSKPGQFFMLKSLQDAFSLRRPISIHQVNKQDRTMEFYYEVKGRGTESLADFQEGEKISLQGPLGHGFSVVKDKKVIVIGGGMGIAPMKYLLDDLKENNEVTFIAGGRNQDAIEILDFFSFQKLRAYITTDDGSVGMKGNVVTKLKDLLEQDSYDQIYVCGPHGMMIAAAETAQEKGVACEISLENRMACGVKACVGCSIQTVDGMRKVCHDGPVFDSRKIVNYDPKEKASICCGN</sequence>
<dbReference type="GO" id="GO:0016491">
    <property type="term" value="F:oxidoreductase activity"/>
    <property type="evidence" value="ECO:0007669"/>
    <property type="project" value="InterPro"/>
</dbReference>
<comment type="caution">
    <text evidence="14">The sequence shown here is derived from an EMBL/GenBank/DDBJ whole genome shotgun (WGS) entry which is preliminary data.</text>
</comment>
<dbReference type="InterPro" id="IPR019480">
    <property type="entry name" value="Dihydroorotate_DH_Fe-S-bd"/>
</dbReference>
<dbReference type="AlphaFoldDB" id="A0A133N9T9"/>
<organism evidence="14 15">
    <name type="scientific">Fusobacterium equinum</name>
    <dbReference type="NCBI Taxonomy" id="134605"/>
    <lineage>
        <taxon>Bacteria</taxon>
        <taxon>Fusobacteriati</taxon>
        <taxon>Fusobacteriota</taxon>
        <taxon>Fusobacteriia</taxon>
        <taxon>Fusobacteriales</taxon>
        <taxon>Fusobacteriaceae</taxon>
        <taxon>Fusobacterium</taxon>
    </lineage>
</organism>
<keyword evidence="3 11" id="KW-0285">Flavoprotein</keyword>
<dbReference type="InterPro" id="IPR039261">
    <property type="entry name" value="FNR_nucleotide-bd"/>
</dbReference>
<evidence type="ECO:0000256" key="8">
    <source>
        <dbReference type="ARBA" id="ARBA00023004"/>
    </source>
</evidence>
<dbReference type="STRING" id="134605.HMPREF3206_01532"/>
<dbReference type="Pfam" id="PF10418">
    <property type="entry name" value="DHODB_Fe-S_bind"/>
    <property type="match status" value="1"/>
</dbReference>
<dbReference type="SUPFAM" id="SSF63380">
    <property type="entry name" value="Riboflavin synthase domain-like"/>
    <property type="match status" value="1"/>
</dbReference>
<dbReference type="RefSeq" id="WP_010680324.1">
    <property type="nucleotide sequence ID" value="NZ_KQ956568.1"/>
</dbReference>
<feature type="binding site" evidence="11">
    <location>
        <begin position="55"/>
        <end position="56"/>
    </location>
    <ligand>
        <name>FAD</name>
        <dbReference type="ChEBI" id="CHEBI:57692"/>
    </ligand>
</feature>
<dbReference type="Gene3D" id="3.40.50.80">
    <property type="entry name" value="Nucleotide-binding domain of ferredoxin-NADP reductase (FNR) module"/>
    <property type="match status" value="1"/>
</dbReference>
<dbReference type="InterPro" id="IPR050353">
    <property type="entry name" value="PyrK_electron_transfer"/>
</dbReference>
<dbReference type="InterPro" id="IPR017927">
    <property type="entry name" value="FAD-bd_FR_type"/>
</dbReference>
<reference evidence="15" key="1">
    <citation type="submission" date="2016-01" db="EMBL/GenBank/DDBJ databases">
        <authorList>
            <person name="Mitreva M."/>
            <person name="Pepin K.H."/>
            <person name="Mihindukulasuriya K.A."/>
            <person name="Fulton R."/>
            <person name="Fronick C."/>
            <person name="O'Laughlin M."/>
            <person name="Miner T."/>
            <person name="Herter B."/>
            <person name="Rosa B.A."/>
            <person name="Cordes M."/>
            <person name="Tomlinson C."/>
            <person name="Wollam A."/>
            <person name="Palsikar V.B."/>
            <person name="Mardis E.R."/>
            <person name="Wilson R.K."/>
        </authorList>
    </citation>
    <scope>NUCLEOTIDE SEQUENCE [LARGE SCALE GENOMIC DNA]</scope>
    <source>
        <strain evidence="15">CMW8396</strain>
    </source>
</reference>
<name>A0A133N9T9_9FUSO</name>
<comment type="cofactor">
    <cofactor evidence="11">
        <name>FAD</name>
        <dbReference type="ChEBI" id="CHEBI:57692"/>
    </cofactor>
    <text evidence="11">Binds 1 FAD per subunit.</text>
</comment>
<dbReference type="InterPro" id="IPR012165">
    <property type="entry name" value="Cyt_c3_hydrogenase_gsu"/>
</dbReference>
<dbReference type="GO" id="GO:0051537">
    <property type="term" value="F:2 iron, 2 sulfur cluster binding"/>
    <property type="evidence" value="ECO:0007669"/>
    <property type="project" value="UniProtKB-KW"/>
</dbReference>
<accession>A0A133N9T9</accession>
<evidence type="ECO:0000256" key="5">
    <source>
        <dbReference type="ARBA" id="ARBA00022723"/>
    </source>
</evidence>
<keyword evidence="6 11" id="KW-0274">FAD</keyword>
<dbReference type="Pfam" id="PF00175">
    <property type="entry name" value="NAD_binding_1"/>
    <property type="match status" value="1"/>
</dbReference>
<evidence type="ECO:0000256" key="4">
    <source>
        <dbReference type="ARBA" id="ARBA00022714"/>
    </source>
</evidence>
<dbReference type="GO" id="GO:0006221">
    <property type="term" value="P:pyrimidine nucleotide biosynthetic process"/>
    <property type="evidence" value="ECO:0007669"/>
    <property type="project" value="InterPro"/>
</dbReference>
<feature type="domain" description="FAD-binding FR-type" evidence="13">
    <location>
        <begin position="1"/>
        <end position="80"/>
    </location>
</feature>
<keyword evidence="4 12" id="KW-0001">2Fe-2S</keyword>
<feature type="binding site" evidence="12">
    <location>
        <position position="205"/>
    </location>
    <ligand>
        <name>[2Fe-2S] cluster</name>
        <dbReference type="ChEBI" id="CHEBI:190135"/>
    </ligand>
</feature>
<evidence type="ECO:0000256" key="12">
    <source>
        <dbReference type="PIRSR" id="PIRSR006816-2"/>
    </source>
</evidence>
<dbReference type="PIRSF" id="PIRSF006816">
    <property type="entry name" value="Cyc3_hyd_g"/>
    <property type="match status" value="1"/>
</dbReference>
<protein>
    <submittedName>
        <fullName evidence="14">Putative dihydroorotate oxidase, electron transfer subunit</fullName>
    </submittedName>
</protein>
<dbReference type="SUPFAM" id="SSF52343">
    <property type="entry name" value="Ferredoxin reductase-like, C-terminal NADP-linked domain"/>
    <property type="match status" value="1"/>
</dbReference>
<feature type="binding site" evidence="11">
    <location>
        <begin position="31"/>
        <end position="34"/>
    </location>
    <ligand>
        <name>FAD</name>
        <dbReference type="ChEBI" id="CHEBI:57692"/>
    </ligand>
</feature>
<dbReference type="PATRIC" id="fig|134605.3.peg.1510"/>
<evidence type="ECO:0000256" key="7">
    <source>
        <dbReference type="ARBA" id="ARBA00022982"/>
    </source>
</evidence>
<keyword evidence="2" id="KW-0813">Transport</keyword>
<evidence type="ECO:0000256" key="3">
    <source>
        <dbReference type="ARBA" id="ARBA00022630"/>
    </source>
</evidence>
<keyword evidence="7" id="KW-0249">Electron transport</keyword>
<dbReference type="Gene3D" id="2.40.30.10">
    <property type="entry name" value="Translation factors"/>
    <property type="match status" value="1"/>
</dbReference>
<keyword evidence="5 12" id="KW-0479">Metal-binding</keyword>
<feature type="binding site" evidence="12">
    <location>
        <position position="220"/>
    </location>
    <ligand>
        <name>[2Fe-2S] cluster</name>
        <dbReference type="ChEBI" id="CHEBI:190135"/>
    </ligand>
</feature>
<dbReference type="GO" id="GO:0046872">
    <property type="term" value="F:metal ion binding"/>
    <property type="evidence" value="ECO:0007669"/>
    <property type="project" value="UniProtKB-KW"/>
</dbReference>
<dbReference type="InterPro" id="IPR037117">
    <property type="entry name" value="Dihydroorotate_DH_ele_sf"/>
</dbReference>
<evidence type="ECO:0000313" key="15">
    <source>
        <dbReference type="Proteomes" id="UP000070617"/>
    </source>
</evidence>
<dbReference type="PANTHER" id="PTHR43513">
    <property type="entry name" value="DIHYDROOROTATE DEHYDROGENASE B (NAD(+)), ELECTRON TRANSFER SUBUNIT"/>
    <property type="match status" value="1"/>
</dbReference>
<dbReference type="Proteomes" id="UP000070617">
    <property type="component" value="Unassembled WGS sequence"/>
</dbReference>
<dbReference type="InterPro" id="IPR017938">
    <property type="entry name" value="Riboflavin_synthase-like_b-brl"/>
</dbReference>